<dbReference type="AlphaFoldDB" id="G0U7H7"/>
<dbReference type="VEuPathDB" id="TriTrypDB:TvY486_1008810"/>
<evidence type="ECO:0000313" key="1">
    <source>
        <dbReference type="EMBL" id="CCC51835.1"/>
    </source>
</evidence>
<organism evidence="1">
    <name type="scientific">Trypanosoma vivax (strain Y486)</name>
    <dbReference type="NCBI Taxonomy" id="1055687"/>
    <lineage>
        <taxon>Eukaryota</taxon>
        <taxon>Discoba</taxon>
        <taxon>Euglenozoa</taxon>
        <taxon>Kinetoplastea</taxon>
        <taxon>Metakinetoplastina</taxon>
        <taxon>Trypanosomatida</taxon>
        <taxon>Trypanosomatidae</taxon>
        <taxon>Trypanosoma</taxon>
        <taxon>Duttonella</taxon>
    </lineage>
</organism>
<accession>G0U7H7</accession>
<evidence type="ECO:0008006" key="2">
    <source>
        <dbReference type="Google" id="ProtNLM"/>
    </source>
</evidence>
<dbReference type="PANTHER" id="PTHR37564">
    <property type="entry name" value="KINETOPLAST DNA-ASSOCIATED PROTEIN"/>
    <property type="match status" value="1"/>
</dbReference>
<dbReference type="PANTHER" id="PTHR37564:SF5">
    <property type="entry name" value="KINETOPLAST DNA-ASSOCIATED PROTEIN"/>
    <property type="match status" value="1"/>
</dbReference>
<gene>
    <name evidence="1" type="ORF">TVY486_1008810</name>
</gene>
<dbReference type="EMBL" id="HE573026">
    <property type="protein sequence ID" value="CCC51835.1"/>
    <property type="molecule type" value="Genomic_DNA"/>
</dbReference>
<sequence>MLRLTNVWRNTRKMALQLFREEQKGNKNLQSLSASQKQKVTLRMFNALSPGEVDALKRRAAALQMRKKSGGARQVSEAFRKRNEITPYELFYREQLSNPAIASIPSLKMRERKLFSIFNTLPQRTKDKFEERARQLTLSGVSRASFLQSPIDAIGTASTQAKQSTAATTK</sequence>
<feature type="non-terminal residue" evidence="1">
    <location>
        <position position="170"/>
    </location>
</feature>
<dbReference type="InterPro" id="IPR052695">
    <property type="entry name" value="Kinetoplast-DNA-binding"/>
</dbReference>
<name>G0U7H7_TRYVY</name>
<proteinExistence type="predicted"/>
<reference evidence="1" key="1">
    <citation type="journal article" date="2012" name="Proc. Natl. Acad. Sci. U.S.A.">
        <title>Antigenic diversity is generated by distinct evolutionary mechanisms in African trypanosome species.</title>
        <authorList>
            <person name="Jackson A.P."/>
            <person name="Berry A."/>
            <person name="Aslett M."/>
            <person name="Allison H.C."/>
            <person name="Burton P."/>
            <person name="Vavrova-Anderson J."/>
            <person name="Brown R."/>
            <person name="Browne H."/>
            <person name="Corton N."/>
            <person name="Hauser H."/>
            <person name="Gamble J."/>
            <person name="Gilderthorp R."/>
            <person name="Marcello L."/>
            <person name="McQuillan J."/>
            <person name="Otto T.D."/>
            <person name="Quail M.A."/>
            <person name="Sanders M.J."/>
            <person name="van Tonder A."/>
            <person name="Ginger M.L."/>
            <person name="Field M.C."/>
            <person name="Barry J.D."/>
            <person name="Hertz-Fowler C."/>
            <person name="Berriman M."/>
        </authorList>
    </citation>
    <scope>NUCLEOTIDE SEQUENCE</scope>
    <source>
        <strain evidence="1">Y486</strain>
    </source>
</reference>
<protein>
    <recommendedName>
        <fullName evidence="2">Kinetoplast DNA-associated protein</fullName>
    </recommendedName>
</protein>